<dbReference type="AlphaFoldDB" id="A0A067MWA1"/>
<feature type="region of interest" description="Disordered" evidence="1">
    <location>
        <begin position="84"/>
        <end position="109"/>
    </location>
</feature>
<feature type="compositionally biased region" description="Polar residues" evidence="1">
    <location>
        <begin position="93"/>
        <end position="109"/>
    </location>
</feature>
<proteinExistence type="predicted"/>
<dbReference type="Proteomes" id="UP000027195">
    <property type="component" value="Unassembled WGS sequence"/>
</dbReference>
<organism evidence="2 3">
    <name type="scientific">Botryobasidium botryosum (strain FD-172 SS1)</name>
    <dbReference type="NCBI Taxonomy" id="930990"/>
    <lineage>
        <taxon>Eukaryota</taxon>
        <taxon>Fungi</taxon>
        <taxon>Dikarya</taxon>
        <taxon>Basidiomycota</taxon>
        <taxon>Agaricomycotina</taxon>
        <taxon>Agaricomycetes</taxon>
        <taxon>Cantharellales</taxon>
        <taxon>Botryobasidiaceae</taxon>
        <taxon>Botryobasidium</taxon>
    </lineage>
</organism>
<sequence>MDVPQSPEDFQLLHWPPTSNTNPRATFYSMRSIAAPGRTLFHLFTQAGEHIEGALAAIPGTCFPCRTGAEPTNATARWEIHHQAPGISRPEETSISQAGSDSGHTGSTSFVTFEDIPEDISEEEDLKSRGVSASSNVTSIAFFWDEHGMLFRESLEGDQPGPWYRPDARTVLNLIPPPRRSPRRDVKRLPYNPQELPMIVFSPASPCKPDFPRESWVDPPPYSLHPPRPQPETDSLLYHARRRKGLRRNMMPSMSTIRNRVCCAV</sequence>
<evidence type="ECO:0000313" key="3">
    <source>
        <dbReference type="Proteomes" id="UP000027195"/>
    </source>
</evidence>
<evidence type="ECO:0000256" key="1">
    <source>
        <dbReference type="SAM" id="MobiDB-lite"/>
    </source>
</evidence>
<protein>
    <submittedName>
        <fullName evidence="2">Uncharacterized protein</fullName>
    </submittedName>
</protein>
<keyword evidence="3" id="KW-1185">Reference proteome</keyword>
<reference evidence="3" key="1">
    <citation type="journal article" date="2014" name="Proc. Natl. Acad. Sci. U.S.A.">
        <title>Extensive sampling of basidiomycete genomes demonstrates inadequacy of the white-rot/brown-rot paradigm for wood decay fungi.</title>
        <authorList>
            <person name="Riley R."/>
            <person name="Salamov A.A."/>
            <person name="Brown D.W."/>
            <person name="Nagy L.G."/>
            <person name="Floudas D."/>
            <person name="Held B.W."/>
            <person name="Levasseur A."/>
            <person name="Lombard V."/>
            <person name="Morin E."/>
            <person name="Otillar R."/>
            <person name="Lindquist E.A."/>
            <person name="Sun H."/>
            <person name="LaButti K.M."/>
            <person name="Schmutz J."/>
            <person name="Jabbour D."/>
            <person name="Luo H."/>
            <person name="Baker S.E."/>
            <person name="Pisabarro A.G."/>
            <person name="Walton J.D."/>
            <person name="Blanchette R.A."/>
            <person name="Henrissat B."/>
            <person name="Martin F."/>
            <person name="Cullen D."/>
            <person name="Hibbett D.S."/>
            <person name="Grigoriev I.V."/>
        </authorList>
    </citation>
    <scope>NUCLEOTIDE SEQUENCE [LARGE SCALE GENOMIC DNA]</scope>
    <source>
        <strain evidence="3">FD-172 SS1</strain>
    </source>
</reference>
<dbReference type="InParanoid" id="A0A067MWA1"/>
<dbReference type="HOGENOM" id="CLU_1049685_0_0_1"/>
<accession>A0A067MWA1</accession>
<dbReference type="EMBL" id="KL198018">
    <property type="protein sequence ID" value="KDQ19864.1"/>
    <property type="molecule type" value="Genomic_DNA"/>
</dbReference>
<name>A0A067MWA1_BOTB1</name>
<gene>
    <name evidence="2" type="ORF">BOTBODRAFT_41174</name>
</gene>
<evidence type="ECO:0000313" key="2">
    <source>
        <dbReference type="EMBL" id="KDQ19864.1"/>
    </source>
</evidence>